<feature type="transmembrane region" description="Helical" evidence="4">
    <location>
        <begin position="105"/>
        <end position="125"/>
    </location>
</feature>
<evidence type="ECO:0000256" key="3">
    <source>
        <dbReference type="ARBA" id="ARBA00023136"/>
    </source>
</evidence>
<sequence length="392" mass="40171">MSAAGAMTPRQRTVAAIAAATVLNLPFGTIYAFSVFLRPMEAMLGIGRAQMSLVFALATISLTVGMNVAPWLYRRLPAVALVLAAGACSAAGLWLTAAADGFAELLLGYGVMFGLGGGVAFILVQQGVNQTMAMPSGLVNGFIVALYPLGAMIGAPVFGWAIDAWGLRQTLAGLGVTVLLAAAIAGWLMRVARIAMHDASTGGGADADPHWGLFARLFLVFFFAAAAGLMVMSQAAGIVQAYGGRTALALGATTLITGLIAAARTGGGWLVDRFPVPRVAIGAHLWSLAGVLILTLWPGPLVAIPALSMIGMGYGIVSGLTAGAIAQYWHRNAFGLVAGRLYIAWCVAAVSLPVLAGWLFDRTEGYGAAVMIAGAGNVLGMLAAAGLPARRR</sequence>
<feature type="transmembrane region" description="Helical" evidence="4">
    <location>
        <begin position="366"/>
        <end position="387"/>
    </location>
</feature>
<evidence type="ECO:0000256" key="1">
    <source>
        <dbReference type="ARBA" id="ARBA00022692"/>
    </source>
</evidence>
<evidence type="ECO:0000256" key="4">
    <source>
        <dbReference type="SAM" id="Phobius"/>
    </source>
</evidence>
<feature type="transmembrane region" description="Helical" evidence="4">
    <location>
        <begin position="303"/>
        <end position="329"/>
    </location>
</feature>
<dbReference type="Pfam" id="PF07690">
    <property type="entry name" value="MFS_1"/>
    <property type="match status" value="1"/>
</dbReference>
<evidence type="ECO:0000313" key="5">
    <source>
        <dbReference type="EMBL" id="MBB5271383.1"/>
    </source>
</evidence>
<dbReference type="GO" id="GO:0022857">
    <property type="term" value="F:transmembrane transporter activity"/>
    <property type="evidence" value="ECO:0007669"/>
    <property type="project" value="InterPro"/>
</dbReference>
<dbReference type="PANTHER" id="PTHR11360">
    <property type="entry name" value="MONOCARBOXYLATE TRANSPORTER"/>
    <property type="match status" value="1"/>
</dbReference>
<reference evidence="5 6" key="1">
    <citation type="submission" date="2020-08" db="EMBL/GenBank/DDBJ databases">
        <title>Genomic Encyclopedia of Type Strains, Phase IV (KMG-IV): sequencing the most valuable type-strain genomes for metagenomic binning, comparative biology and taxonomic classification.</title>
        <authorList>
            <person name="Goeker M."/>
        </authorList>
    </citation>
    <scope>NUCLEOTIDE SEQUENCE [LARGE SCALE GENOMIC DNA]</scope>
    <source>
        <strain evidence="5 6">DSM 29781</strain>
    </source>
</reference>
<dbReference type="InterPro" id="IPR050327">
    <property type="entry name" value="Proton-linked_MCT"/>
</dbReference>
<evidence type="ECO:0000256" key="2">
    <source>
        <dbReference type="ARBA" id="ARBA00022989"/>
    </source>
</evidence>
<dbReference type="PANTHER" id="PTHR11360:SF284">
    <property type="entry name" value="EG:103B4.3 PROTEIN-RELATED"/>
    <property type="match status" value="1"/>
</dbReference>
<name>A0A7W8HG96_9BURK</name>
<dbReference type="RefSeq" id="WP_183965707.1">
    <property type="nucleotide sequence ID" value="NZ_BAABEW010000001.1"/>
</dbReference>
<dbReference type="Proteomes" id="UP000532440">
    <property type="component" value="Unassembled WGS sequence"/>
</dbReference>
<proteinExistence type="predicted"/>
<feature type="transmembrane region" description="Helical" evidence="4">
    <location>
        <begin position="213"/>
        <end position="235"/>
    </location>
</feature>
<feature type="transmembrane region" description="Helical" evidence="4">
    <location>
        <begin position="12"/>
        <end position="33"/>
    </location>
</feature>
<dbReference type="InterPro" id="IPR011701">
    <property type="entry name" value="MFS"/>
</dbReference>
<dbReference type="InterPro" id="IPR036259">
    <property type="entry name" value="MFS_trans_sf"/>
</dbReference>
<protein>
    <submittedName>
        <fullName evidence="5">OFA family oxalate/formate antiporter-like MFS transporter</fullName>
    </submittedName>
</protein>
<feature type="transmembrane region" description="Helical" evidence="4">
    <location>
        <begin position="137"/>
        <end position="159"/>
    </location>
</feature>
<accession>A0A7W8HG96</accession>
<organism evidence="5 6">
    <name type="scientific">Quisquiliibacterium transsilvanicum</name>
    <dbReference type="NCBI Taxonomy" id="1549638"/>
    <lineage>
        <taxon>Bacteria</taxon>
        <taxon>Pseudomonadati</taxon>
        <taxon>Pseudomonadota</taxon>
        <taxon>Betaproteobacteria</taxon>
        <taxon>Burkholderiales</taxon>
        <taxon>Burkholderiaceae</taxon>
        <taxon>Quisquiliibacterium</taxon>
    </lineage>
</organism>
<feature type="transmembrane region" description="Helical" evidence="4">
    <location>
        <begin position="80"/>
        <end position="99"/>
    </location>
</feature>
<dbReference type="EMBL" id="JACHGB010000003">
    <property type="protein sequence ID" value="MBB5271383.1"/>
    <property type="molecule type" value="Genomic_DNA"/>
</dbReference>
<keyword evidence="3 4" id="KW-0472">Membrane</keyword>
<dbReference type="AlphaFoldDB" id="A0A7W8HG96"/>
<comment type="caution">
    <text evidence="5">The sequence shown here is derived from an EMBL/GenBank/DDBJ whole genome shotgun (WGS) entry which is preliminary data.</text>
</comment>
<keyword evidence="1 4" id="KW-0812">Transmembrane</keyword>
<feature type="transmembrane region" description="Helical" evidence="4">
    <location>
        <begin position="279"/>
        <end position="297"/>
    </location>
</feature>
<gene>
    <name evidence="5" type="ORF">HNQ70_001393</name>
</gene>
<feature type="transmembrane region" description="Helical" evidence="4">
    <location>
        <begin position="53"/>
        <end position="73"/>
    </location>
</feature>
<feature type="transmembrane region" description="Helical" evidence="4">
    <location>
        <begin position="247"/>
        <end position="267"/>
    </location>
</feature>
<keyword evidence="6" id="KW-1185">Reference proteome</keyword>
<feature type="transmembrane region" description="Helical" evidence="4">
    <location>
        <begin position="341"/>
        <end position="360"/>
    </location>
</feature>
<dbReference type="Gene3D" id="1.20.1250.20">
    <property type="entry name" value="MFS general substrate transporter like domains"/>
    <property type="match status" value="2"/>
</dbReference>
<dbReference type="SUPFAM" id="SSF103473">
    <property type="entry name" value="MFS general substrate transporter"/>
    <property type="match status" value="1"/>
</dbReference>
<keyword evidence="2 4" id="KW-1133">Transmembrane helix</keyword>
<evidence type="ECO:0000313" key="6">
    <source>
        <dbReference type="Proteomes" id="UP000532440"/>
    </source>
</evidence>
<feature type="transmembrane region" description="Helical" evidence="4">
    <location>
        <begin position="171"/>
        <end position="192"/>
    </location>
</feature>